<feature type="region of interest" description="Disordered" evidence="2">
    <location>
        <begin position="1"/>
        <end position="29"/>
    </location>
</feature>
<evidence type="ECO:0000256" key="2">
    <source>
        <dbReference type="SAM" id="MobiDB-lite"/>
    </source>
</evidence>
<dbReference type="RefSeq" id="XP_018287141.1">
    <property type="nucleotide sequence ID" value="XM_018436895.1"/>
</dbReference>
<proteinExistence type="predicted"/>
<feature type="compositionally biased region" description="Polar residues" evidence="2">
    <location>
        <begin position="59"/>
        <end position="72"/>
    </location>
</feature>
<dbReference type="VEuPathDB" id="FungiDB:PHYBLDRAFT_172932"/>
<feature type="region of interest" description="Disordered" evidence="2">
    <location>
        <begin position="52"/>
        <end position="72"/>
    </location>
</feature>
<accession>A0A162ZUG9</accession>
<dbReference type="InterPro" id="IPR036236">
    <property type="entry name" value="Znf_C2H2_sf"/>
</dbReference>
<dbReference type="GeneID" id="28997801"/>
<reference evidence="5" key="1">
    <citation type="submission" date="2015-06" db="EMBL/GenBank/DDBJ databases">
        <title>Expansion of signal transduction pathways in fungi by whole-genome duplication.</title>
        <authorList>
            <consortium name="DOE Joint Genome Institute"/>
            <person name="Corrochano L.M."/>
            <person name="Kuo A."/>
            <person name="Marcet-Houben M."/>
            <person name="Polaino S."/>
            <person name="Salamov A."/>
            <person name="Villalobos J.M."/>
            <person name="Alvarez M.I."/>
            <person name="Avalos J."/>
            <person name="Benito E.P."/>
            <person name="Benoit I."/>
            <person name="Burger G."/>
            <person name="Camino L.P."/>
            <person name="Canovas D."/>
            <person name="Cerda-Olmedo E."/>
            <person name="Cheng J.-F."/>
            <person name="Dominguez A."/>
            <person name="Elias M."/>
            <person name="Eslava A.P."/>
            <person name="Glaser F."/>
            <person name="Grimwood J."/>
            <person name="Gutierrez G."/>
            <person name="Heitman J."/>
            <person name="Henrissat B."/>
            <person name="Iturriaga E.A."/>
            <person name="Lang B.F."/>
            <person name="Lavin J.L."/>
            <person name="Lee S."/>
            <person name="Li W."/>
            <person name="Lindquist E."/>
            <person name="Lopez-Garcia S."/>
            <person name="Luque E.M."/>
            <person name="Marcos A.T."/>
            <person name="Martin J."/>
            <person name="McCluskey K."/>
            <person name="Medina H.R."/>
            <person name="Miralles-Duran A."/>
            <person name="Miyazaki A."/>
            <person name="Munoz-Torres E."/>
            <person name="Oguiza J.A."/>
            <person name="Ohm R."/>
            <person name="Olmedo M."/>
            <person name="Orejas M."/>
            <person name="Ortiz-Castellanos L."/>
            <person name="Pisabarro A.G."/>
            <person name="Rodriguez-Romero J."/>
            <person name="Ruiz-Herrera J."/>
            <person name="Ruiz-Vazquez R."/>
            <person name="Sanz C."/>
            <person name="Schackwitz W."/>
            <person name="Schmutz J."/>
            <person name="Shahriari M."/>
            <person name="Shelest E."/>
            <person name="Silva-Franco F."/>
            <person name="Soanes D."/>
            <person name="Syed K."/>
            <person name="Tagua V.G."/>
            <person name="Talbot N.J."/>
            <person name="Thon M."/>
            <person name="De vries R.P."/>
            <person name="Wiebenga A."/>
            <person name="Yadav J.S."/>
            <person name="Braun E.L."/>
            <person name="Baker S."/>
            <person name="Garre V."/>
            <person name="Horwitz B."/>
            <person name="Torres-Martinez S."/>
            <person name="Idnurm A."/>
            <person name="Herrera-Estrella A."/>
            <person name="Gabaldon T."/>
            <person name="Grigoriev I.V."/>
        </authorList>
    </citation>
    <scope>NUCLEOTIDE SEQUENCE [LARGE SCALE GENOMIC DNA]</scope>
    <source>
        <strain evidence="5">NRRL 1555(-)</strain>
    </source>
</reference>
<keyword evidence="5" id="KW-1185">Reference proteome</keyword>
<evidence type="ECO:0000256" key="1">
    <source>
        <dbReference type="PROSITE-ProRule" id="PRU00042"/>
    </source>
</evidence>
<dbReference type="OrthoDB" id="2152896at2759"/>
<protein>
    <submittedName>
        <fullName evidence="4">C2H2-type zinc finger transcription factor</fullName>
    </submittedName>
</protein>
<dbReference type="PROSITE" id="PS00028">
    <property type="entry name" value="ZINC_FINGER_C2H2_1"/>
    <property type="match status" value="1"/>
</dbReference>
<sequence length="144" mass="16033">MNSYPKNRETLPMSLPSPPHSSCGDENPTHFDALTLQQLSTSLPENYTIDHSIQRRQSETSLGSATSNSNINAKNDKLHCCDLCGKAYKHPACLAKHRWEHSDEWALTSQWLLTKHQQVQMLEAAAILVSMDKSPSFVPSVDAS</sequence>
<dbReference type="Proteomes" id="UP000077315">
    <property type="component" value="Unassembled WGS sequence"/>
</dbReference>
<gene>
    <name evidence="4" type="ORF">PHYBLDRAFT_172932</name>
</gene>
<dbReference type="EMBL" id="KV440993">
    <property type="protein sequence ID" value="OAD69101.1"/>
    <property type="molecule type" value="Genomic_DNA"/>
</dbReference>
<feature type="domain" description="C2H2-type" evidence="3">
    <location>
        <begin position="79"/>
        <end position="106"/>
    </location>
</feature>
<dbReference type="AlphaFoldDB" id="A0A162ZUG9"/>
<dbReference type="InterPro" id="IPR013087">
    <property type="entry name" value="Znf_C2H2_type"/>
</dbReference>
<dbReference type="PROSITE" id="PS50157">
    <property type="entry name" value="ZINC_FINGER_C2H2_2"/>
    <property type="match status" value="1"/>
</dbReference>
<evidence type="ECO:0000313" key="5">
    <source>
        <dbReference type="Proteomes" id="UP000077315"/>
    </source>
</evidence>
<organism evidence="4 5">
    <name type="scientific">Phycomyces blakesleeanus (strain ATCC 8743b / DSM 1359 / FGSC 10004 / NBRC 33097 / NRRL 1555)</name>
    <dbReference type="NCBI Taxonomy" id="763407"/>
    <lineage>
        <taxon>Eukaryota</taxon>
        <taxon>Fungi</taxon>
        <taxon>Fungi incertae sedis</taxon>
        <taxon>Mucoromycota</taxon>
        <taxon>Mucoromycotina</taxon>
        <taxon>Mucoromycetes</taxon>
        <taxon>Mucorales</taxon>
        <taxon>Phycomycetaceae</taxon>
        <taxon>Phycomyces</taxon>
    </lineage>
</organism>
<evidence type="ECO:0000313" key="4">
    <source>
        <dbReference type="EMBL" id="OAD69101.1"/>
    </source>
</evidence>
<name>A0A162ZUG9_PHYB8</name>
<dbReference type="InParanoid" id="A0A162ZUG9"/>
<dbReference type="STRING" id="763407.A0A162ZUG9"/>
<dbReference type="GO" id="GO:0008270">
    <property type="term" value="F:zinc ion binding"/>
    <property type="evidence" value="ECO:0007669"/>
    <property type="project" value="UniProtKB-KW"/>
</dbReference>
<keyword evidence="1" id="KW-0479">Metal-binding</keyword>
<dbReference type="SUPFAM" id="SSF57667">
    <property type="entry name" value="beta-beta-alpha zinc fingers"/>
    <property type="match status" value="1"/>
</dbReference>
<evidence type="ECO:0000259" key="3">
    <source>
        <dbReference type="PROSITE" id="PS50157"/>
    </source>
</evidence>
<keyword evidence="1" id="KW-0863">Zinc-finger</keyword>
<keyword evidence="1" id="KW-0862">Zinc</keyword>